<gene>
    <name evidence="1" type="ORF">HC246_19675</name>
</gene>
<evidence type="ECO:0000313" key="2">
    <source>
        <dbReference type="Proteomes" id="UP000738376"/>
    </source>
</evidence>
<organism evidence="1 2">
    <name type="scientific">Pseudanabaena yagii GIHE-NHR1</name>
    <dbReference type="NCBI Taxonomy" id="2722753"/>
    <lineage>
        <taxon>Bacteria</taxon>
        <taxon>Bacillati</taxon>
        <taxon>Cyanobacteriota</taxon>
        <taxon>Cyanophyceae</taxon>
        <taxon>Pseudanabaenales</taxon>
        <taxon>Pseudanabaenaceae</taxon>
        <taxon>Pseudanabaena</taxon>
        <taxon>Pseudanabaena yagii</taxon>
    </lineage>
</organism>
<sequence length="205" mass="23437">MKNPLILLIVMAMISVFCTDREAIAQASDVPNPDKNGDFNTAFQQGNRGFYAIDKWLVVQPIETGSDGYGLTCRYSPNEQIRSRILRGAIVTAVFKKGSLNENKLDLPNRANDAIVLDSNNLPWLKIRGMRDELAEPSQPVLLDQLGECYVRANLKYIAPINPDSFTSHEKYYDFKSLSFIPQFWQWLTLNYRDQMNSYKDFAVK</sequence>
<protein>
    <submittedName>
        <fullName evidence="1">Uncharacterized protein</fullName>
    </submittedName>
</protein>
<keyword evidence="2" id="KW-1185">Reference proteome</keyword>
<proteinExistence type="predicted"/>
<comment type="caution">
    <text evidence="1">The sequence shown here is derived from an EMBL/GenBank/DDBJ whole genome shotgun (WGS) entry which is preliminary data.</text>
</comment>
<name>A0ABX1LXH8_9CYAN</name>
<accession>A0ABX1LXH8</accession>
<evidence type="ECO:0000313" key="1">
    <source>
        <dbReference type="EMBL" id="NMF60186.1"/>
    </source>
</evidence>
<dbReference type="EMBL" id="JAAVJL010000002">
    <property type="protein sequence ID" value="NMF60186.1"/>
    <property type="molecule type" value="Genomic_DNA"/>
</dbReference>
<reference evidence="1 2" key="1">
    <citation type="submission" date="2020-03" db="EMBL/GenBank/DDBJ databases">
        <title>Draft Genome Sequence of 2-Methylisoborneol Producing Pseudanabaena yagii Strain GIHE-NHR1 Isolated from North Han River in South Korea.</title>
        <authorList>
            <person name="Jeong J."/>
        </authorList>
    </citation>
    <scope>NUCLEOTIDE SEQUENCE [LARGE SCALE GENOMIC DNA]</scope>
    <source>
        <strain evidence="1 2">GIHE-NHR1</strain>
    </source>
</reference>
<dbReference type="RefSeq" id="WP_169365125.1">
    <property type="nucleotide sequence ID" value="NZ_JAAVJL010000002.1"/>
</dbReference>
<dbReference type="Proteomes" id="UP000738376">
    <property type="component" value="Unassembled WGS sequence"/>
</dbReference>